<name>A0AA90QR49_9BACI</name>
<keyword evidence="2" id="KW-1185">Reference proteome</keyword>
<gene>
    <name evidence="1" type="ORF">RCG21_17455</name>
</gene>
<reference evidence="1" key="1">
    <citation type="submission" date="2023-08" db="EMBL/GenBank/DDBJ databases">
        <title>Nitrogen cycling bacteria in agricultural field soils.</title>
        <authorList>
            <person name="Jang J."/>
        </authorList>
    </citation>
    <scope>NUCLEOTIDE SEQUENCE</scope>
    <source>
        <strain evidence="1">PS3-36</strain>
    </source>
</reference>
<dbReference type="AlphaFoldDB" id="A0AA90QR49"/>
<sequence>MDLKKEFHKDMIAIYQNAKKECGYNATRFLQMVASKDGLSVAKSFIQKNQPTDGFATLWEFGRLDLTVEALILSPKYEMLFTEDERNIVKVRLGEYGYLK</sequence>
<proteinExistence type="predicted"/>
<dbReference type="RefSeq" id="WP_308913503.1">
    <property type="nucleotide sequence ID" value="NZ_JAVGVR010000001.1"/>
</dbReference>
<protein>
    <submittedName>
        <fullName evidence="1">Uncharacterized protein</fullName>
    </submittedName>
</protein>
<accession>A0AA90QR49</accession>
<dbReference type="EMBL" id="JAVGVR010000001">
    <property type="protein sequence ID" value="MDQ6598120.1"/>
    <property type="molecule type" value="Genomic_DNA"/>
</dbReference>
<comment type="caution">
    <text evidence="1">The sequence shown here is derived from an EMBL/GenBank/DDBJ whole genome shotgun (WGS) entry which is preliminary data.</text>
</comment>
<evidence type="ECO:0000313" key="1">
    <source>
        <dbReference type="EMBL" id="MDQ6598120.1"/>
    </source>
</evidence>
<organism evidence="1 2">
    <name type="scientific">Bacillus salipaludis</name>
    <dbReference type="NCBI Taxonomy" id="2547811"/>
    <lineage>
        <taxon>Bacteria</taxon>
        <taxon>Bacillati</taxon>
        <taxon>Bacillota</taxon>
        <taxon>Bacilli</taxon>
        <taxon>Bacillales</taxon>
        <taxon>Bacillaceae</taxon>
        <taxon>Bacillus</taxon>
    </lineage>
</organism>
<evidence type="ECO:0000313" key="2">
    <source>
        <dbReference type="Proteomes" id="UP001178888"/>
    </source>
</evidence>
<dbReference type="Proteomes" id="UP001178888">
    <property type="component" value="Unassembled WGS sequence"/>
</dbReference>